<evidence type="ECO:0000313" key="1">
    <source>
        <dbReference type="EMBL" id="CAD9229502.1"/>
    </source>
</evidence>
<name>A0A7S1XCQ3_9RHOD</name>
<organism evidence="1">
    <name type="scientific">Compsopogon caeruleus</name>
    <dbReference type="NCBI Taxonomy" id="31354"/>
    <lineage>
        <taxon>Eukaryota</taxon>
        <taxon>Rhodophyta</taxon>
        <taxon>Compsopogonophyceae</taxon>
        <taxon>Compsopogonales</taxon>
        <taxon>Compsopogonaceae</taxon>
        <taxon>Compsopogon</taxon>
    </lineage>
</organism>
<sequence>MTSHFSQPVRRFVLSFIKHMGWKRHLSHLSTDSITKKVPLFQFNVFLFSLFELFALFHPPIDCVSLINRQPKRYNALMTPRTKIGLTGKTSIVLNKLFTDHGNNRCIPFKSNAGPGD</sequence>
<accession>A0A7S1XCQ3</accession>
<gene>
    <name evidence="1" type="ORF">CCAE0312_LOCUS2068</name>
</gene>
<dbReference type="EMBL" id="HBGH01003783">
    <property type="protein sequence ID" value="CAD9229502.1"/>
    <property type="molecule type" value="Transcribed_RNA"/>
</dbReference>
<dbReference type="AlphaFoldDB" id="A0A7S1XCQ3"/>
<reference evidence="1" key="1">
    <citation type="submission" date="2021-01" db="EMBL/GenBank/DDBJ databases">
        <authorList>
            <person name="Corre E."/>
            <person name="Pelletier E."/>
            <person name="Niang G."/>
            <person name="Scheremetjew M."/>
            <person name="Finn R."/>
            <person name="Kale V."/>
            <person name="Holt S."/>
            <person name="Cochrane G."/>
            <person name="Meng A."/>
            <person name="Brown T."/>
            <person name="Cohen L."/>
        </authorList>
    </citation>
    <scope>NUCLEOTIDE SEQUENCE</scope>
    <source>
        <strain evidence="1">SAG 36.94</strain>
    </source>
</reference>
<proteinExistence type="predicted"/>
<protein>
    <submittedName>
        <fullName evidence="1">Uncharacterized protein</fullName>
    </submittedName>
</protein>